<comment type="caution">
    <text evidence="2">The sequence shown here is derived from an EMBL/GenBank/DDBJ whole genome shotgun (WGS) entry which is preliminary data.</text>
</comment>
<evidence type="ECO:0000256" key="1">
    <source>
        <dbReference type="SAM" id="Phobius"/>
    </source>
</evidence>
<proteinExistence type="predicted"/>
<keyword evidence="1" id="KW-1133">Transmembrane helix</keyword>
<dbReference type="Proteomes" id="UP001485043">
    <property type="component" value="Unassembled WGS sequence"/>
</dbReference>
<keyword evidence="3" id="KW-1185">Reference proteome</keyword>
<sequence>MPTQDIGAKFSQPVQSEKPVQSMADMQKWVQARQTEKGFVHLIGKHDRITSVIVPCAFAAIGAALLARGLHNLYTGQGRAE</sequence>
<protein>
    <submittedName>
        <fullName evidence="2">Uncharacterized protein</fullName>
    </submittedName>
</protein>
<dbReference type="EMBL" id="JALJOV010000012">
    <property type="protein sequence ID" value="KAK9868784.1"/>
    <property type="molecule type" value="Genomic_DNA"/>
</dbReference>
<reference evidence="2 3" key="1">
    <citation type="journal article" date="2024" name="Nat. Commun.">
        <title>Phylogenomics reveals the evolutionary origins of lichenization in chlorophyte algae.</title>
        <authorList>
            <person name="Puginier C."/>
            <person name="Libourel C."/>
            <person name="Otte J."/>
            <person name="Skaloud P."/>
            <person name="Haon M."/>
            <person name="Grisel S."/>
            <person name="Petersen M."/>
            <person name="Berrin J.G."/>
            <person name="Delaux P.M."/>
            <person name="Dal Grande F."/>
            <person name="Keller J."/>
        </authorList>
    </citation>
    <scope>NUCLEOTIDE SEQUENCE [LARGE SCALE GENOMIC DNA]</scope>
    <source>
        <strain evidence="2 3">SAG 2523</strain>
    </source>
</reference>
<keyword evidence="1" id="KW-0472">Membrane</keyword>
<feature type="transmembrane region" description="Helical" evidence="1">
    <location>
        <begin position="49"/>
        <end position="67"/>
    </location>
</feature>
<accession>A0AAW1TM65</accession>
<gene>
    <name evidence="2" type="ORF">WJX84_007265</name>
</gene>
<evidence type="ECO:0000313" key="2">
    <source>
        <dbReference type="EMBL" id="KAK9868784.1"/>
    </source>
</evidence>
<name>A0AAW1TM65_9CHLO</name>
<keyword evidence="1" id="KW-0812">Transmembrane</keyword>
<dbReference type="AlphaFoldDB" id="A0AAW1TM65"/>
<organism evidence="2 3">
    <name type="scientific">Apatococcus fuscideae</name>
    <dbReference type="NCBI Taxonomy" id="2026836"/>
    <lineage>
        <taxon>Eukaryota</taxon>
        <taxon>Viridiplantae</taxon>
        <taxon>Chlorophyta</taxon>
        <taxon>core chlorophytes</taxon>
        <taxon>Trebouxiophyceae</taxon>
        <taxon>Chlorellales</taxon>
        <taxon>Chlorellaceae</taxon>
        <taxon>Apatococcus</taxon>
    </lineage>
</organism>
<evidence type="ECO:0000313" key="3">
    <source>
        <dbReference type="Proteomes" id="UP001485043"/>
    </source>
</evidence>